<dbReference type="AlphaFoldDB" id="A0A0F9G1D1"/>
<feature type="transmembrane region" description="Helical" evidence="1">
    <location>
        <begin position="46"/>
        <end position="69"/>
    </location>
</feature>
<feature type="transmembrane region" description="Helical" evidence="1">
    <location>
        <begin position="12"/>
        <end position="34"/>
    </location>
</feature>
<proteinExistence type="predicted"/>
<reference evidence="2" key="1">
    <citation type="journal article" date="2015" name="Nature">
        <title>Complex archaea that bridge the gap between prokaryotes and eukaryotes.</title>
        <authorList>
            <person name="Spang A."/>
            <person name="Saw J.H."/>
            <person name="Jorgensen S.L."/>
            <person name="Zaremba-Niedzwiedzka K."/>
            <person name="Martijn J."/>
            <person name="Lind A.E."/>
            <person name="van Eijk R."/>
            <person name="Schleper C."/>
            <person name="Guy L."/>
            <person name="Ettema T.J."/>
        </authorList>
    </citation>
    <scope>NUCLEOTIDE SEQUENCE</scope>
</reference>
<feature type="transmembrane region" description="Helical" evidence="1">
    <location>
        <begin position="144"/>
        <end position="161"/>
    </location>
</feature>
<comment type="caution">
    <text evidence="2">The sequence shown here is derived from an EMBL/GenBank/DDBJ whole genome shotgun (WGS) entry which is preliminary data.</text>
</comment>
<feature type="transmembrane region" description="Helical" evidence="1">
    <location>
        <begin position="95"/>
        <end position="124"/>
    </location>
</feature>
<keyword evidence="1" id="KW-0812">Transmembrane</keyword>
<sequence>MTKREIASMVLKLAGVLAVVKYIGYIPMIVASLAGSFMIKGNTLNFFIPAMYLLGSLIYPAGCVLLIIYSDKIAAKLFQEDKMVQISTSMSKDEIMLIAFTCIGLWVIAGAIPELINIATTYIMTIGAGDMSRRALQMGHTTRFIAAIVKLAIGCWCFLGAKRIVGLWHKIRGNVDLEEYKS</sequence>
<name>A0A0F9G1D1_9ZZZZ</name>
<protein>
    <submittedName>
        <fullName evidence="2">Uncharacterized protein</fullName>
    </submittedName>
</protein>
<gene>
    <name evidence="2" type="ORF">LCGC14_1884410</name>
</gene>
<keyword evidence="1" id="KW-0472">Membrane</keyword>
<organism evidence="2">
    <name type="scientific">marine sediment metagenome</name>
    <dbReference type="NCBI Taxonomy" id="412755"/>
    <lineage>
        <taxon>unclassified sequences</taxon>
        <taxon>metagenomes</taxon>
        <taxon>ecological metagenomes</taxon>
    </lineage>
</organism>
<accession>A0A0F9G1D1</accession>
<keyword evidence="1" id="KW-1133">Transmembrane helix</keyword>
<evidence type="ECO:0000256" key="1">
    <source>
        <dbReference type="SAM" id="Phobius"/>
    </source>
</evidence>
<dbReference type="EMBL" id="LAZR01019456">
    <property type="protein sequence ID" value="KKL92463.1"/>
    <property type="molecule type" value="Genomic_DNA"/>
</dbReference>
<evidence type="ECO:0000313" key="2">
    <source>
        <dbReference type="EMBL" id="KKL92463.1"/>
    </source>
</evidence>